<dbReference type="EMBL" id="UFSM01000001">
    <property type="protein sequence ID" value="SUU87028.1"/>
    <property type="molecule type" value="Genomic_DNA"/>
</dbReference>
<feature type="transmembrane region" description="Helical" evidence="5">
    <location>
        <begin position="215"/>
        <end position="235"/>
    </location>
</feature>
<dbReference type="InterPro" id="IPR050638">
    <property type="entry name" value="AA-Vitamin_Transporters"/>
</dbReference>
<proteinExistence type="predicted"/>
<feature type="transmembrane region" description="Helical" evidence="5">
    <location>
        <begin position="61"/>
        <end position="80"/>
    </location>
</feature>
<feature type="transmembrane region" description="Helical" evidence="5">
    <location>
        <begin position="268"/>
        <end position="286"/>
    </location>
</feature>
<comment type="subcellular location">
    <subcellularLocation>
        <location evidence="1">Membrane</location>
        <topology evidence="1">Multi-pass membrane protein</topology>
    </subcellularLocation>
</comment>
<dbReference type="Proteomes" id="UP000254701">
    <property type="component" value="Unassembled WGS sequence"/>
</dbReference>
<dbReference type="Pfam" id="PF00892">
    <property type="entry name" value="EamA"/>
    <property type="match status" value="2"/>
</dbReference>
<dbReference type="RefSeq" id="WP_115729595.1">
    <property type="nucleotide sequence ID" value="NZ_BAAAVY010000011.1"/>
</dbReference>
<feature type="domain" description="EamA" evidence="6">
    <location>
        <begin position="141"/>
        <end position="284"/>
    </location>
</feature>
<dbReference type="SUPFAM" id="SSF103481">
    <property type="entry name" value="Multidrug resistance efflux transporter EmrE"/>
    <property type="match status" value="2"/>
</dbReference>
<evidence type="ECO:0000313" key="7">
    <source>
        <dbReference type="EMBL" id="SUU87028.1"/>
    </source>
</evidence>
<evidence type="ECO:0000313" key="8">
    <source>
        <dbReference type="Proteomes" id="UP000254701"/>
    </source>
</evidence>
<evidence type="ECO:0000256" key="2">
    <source>
        <dbReference type="ARBA" id="ARBA00022692"/>
    </source>
</evidence>
<evidence type="ECO:0000256" key="3">
    <source>
        <dbReference type="ARBA" id="ARBA00022989"/>
    </source>
</evidence>
<organism evidence="7 8">
    <name type="scientific">Aminobacter aminovorans</name>
    <name type="common">Chelatobacter heintzii</name>
    <dbReference type="NCBI Taxonomy" id="83263"/>
    <lineage>
        <taxon>Bacteria</taxon>
        <taxon>Pseudomonadati</taxon>
        <taxon>Pseudomonadota</taxon>
        <taxon>Alphaproteobacteria</taxon>
        <taxon>Hyphomicrobiales</taxon>
        <taxon>Phyllobacteriaceae</taxon>
        <taxon>Aminobacter</taxon>
    </lineage>
</organism>
<evidence type="ECO:0000259" key="6">
    <source>
        <dbReference type="Pfam" id="PF00892"/>
    </source>
</evidence>
<feature type="transmembrane region" description="Helical" evidence="5">
    <location>
        <begin position="172"/>
        <end position="195"/>
    </location>
</feature>
<dbReference type="InterPro" id="IPR000620">
    <property type="entry name" value="EamA_dom"/>
</dbReference>
<protein>
    <submittedName>
        <fullName evidence="7">Probable amino-acid metabolite efflux pump</fullName>
    </submittedName>
</protein>
<dbReference type="PANTHER" id="PTHR32322">
    <property type="entry name" value="INNER MEMBRANE TRANSPORTER"/>
    <property type="match status" value="1"/>
</dbReference>
<evidence type="ECO:0000256" key="5">
    <source>
        <dbReference type="SAM" id="Phobius"/>
    </source>
</evidence>
<keyword evidence="2 5" id="KW-0812">Transmembrane</keyword>
<dbReference type="PANTHER" id="PTHR32322:SF9">
    <property type="entry name" value="AMINO-ACID METABOLITE EFFLUX PUMP-RELATED"/>
    <property type="match status" value="1"/>
</dbReference>
<dbReference type="OrthoDB" id="7158585at2"/>
<feature type="domain" description="EamA" evidence="6">
    <location>
        <begin position="6"/>
        <end position="130"/>
    </location>
</feature>
<gene>
    <name evidence="7" type="primary">eamA_1</name>
    <name evidence="7" type="ORF">NCTC10684_00219</name>
</gene>
<dbReference type="AlphaFoldDB" id="A0A380WEC2"/>
<sequence>MRPRHLLLALSIVLIWGVNFAIIKIGLKQVSPLALGVARFFLAAFPWVFFIKRPNVPLSMIAAYGFLTFALQFGFLFTGMKIGMSAGLSSLILQLQVFFTIALSMLLLGERPTPWQLAGAALAFSGVGLVGLHIGGDVTMAGLLLLIAAAAAWGGGNVVSKQISQRAAMAPNVLGLVVWGSLFALPPLLAVALILDPEHFVSSFTELDWASAGSIAYIVYLSTLFGFAAWSGLLARYPVSTVAPFTLLVPVFGFLGSAVLLGEPLQDWKLVASSLVIAGLCINLFGPRLFSRPQRSVVPPPNPE</sequence>
<evidence type="ECO:0000256" key="4">
    <source>
        <dbReference type="ARBA" id="ARBA00023136"/>
    </source>
</evidence>
<feature type="transmembrane region" description="Helical" evidence="5">
    <location>
        <begin position="115"/>
        <end position="134"/>
    </location>
</feature>
<keyword evidence="3 5" id="KW-1133">Transmembrane helix</keyword>
<name>A0A380WEC2_AMIAI</name>
<feature type="transmembrane region" description="Helical" evidence="5">
    <location>
        <begin position="86"/>
        <end position="108"/>
    </location>
</feature>
<reference evidence="7 8" key="1">
    <citation type="submission" date="2018-06" db="EMBL/GenBank/DDBJ databases">
        <authorList>
            <consortium name="Pathogen Informatics"/>
            <person name="Doyle S."/>
        </authorList>
    </citation>
    <scope>NUCLEOTIDE SEQUENCE [LARGE SCALE GENOMIC DNA]</scope>
    <source>
        <strain evidence="7 8">NCTC10684</strain>
    </source>
</reference>
<accession>A0A380WEC2</accession>
<feature type="transmembrane region" description="Helical" evidence="5">
    <location>
        <begin position="30"/>
        <end position="49"/>
    </location>
</feature>
<dbReference type="GO" id="GO:0016020">
    <property type="term" value="C:membrane"/>
    <property type="evidence" value="ECO:0007669"/>
    <property type="project" value="UniProtKB-SubCell"/>
</dbReference>
<dbReference type="InterPro" id="IPR037185">
    <property type="entry name" value="EmrE-like"/>
</dbReference>
<feature type="transmembrane region" description="Helical" evidence="5">
    <location>
        <begin position="242"/>
        <end position="262"/>
    </location>
</feature>
<feature type="transmembrane region" description="Helical" evidence="5">
    <location>
        <begin position="140"/>
        <end position="160"/>
    </location>
</feature>
<keyword evidence="4 5" id="KW-0472">Membrane</keyword>
<evidence type="ECO:0000256" key="1">
    <source>
        <dbReference type="ARBA" id="ARBA00004141"/>
    </source>
</evidence>